<sequence>MAEPSEQIGTTESSTNSTVAAGAQQKLSDCSRVLVFDSSGHVLHSTFVVRRDELPALASCVGDRDTAVRNGLVVEGQHFEVHRHHPPLVYGRGSLGLAPEFSEGAAVCAVDRGPAGLPVYAIVTYRMPHVSARVVPLLQEFCREYLQG</sequence>
<dbReference type="Proteomes" id="UP001445335">
    <property type="component" value="Unassembled WGS sequence"/>
</dbReference>
<dbReference type="AlphaFoldDB" id="A0AAW1RG92"/>
<protein>
    <recommendedName>
        <fullName evidence="4">Profilin</fullName>
    </recommendedName>
</protein>
<dbReference type="PANTHER" id="PTHR41752:SF1">
    <property type="entry name" value="PROFILIN"/>
    <property type="match status" value="1"/>
</dbReference>
<dbReference type="EMBL" id="JALJOU010000040">
    <property type="protein sequence ID" value="KAK9832634.1"/>
    <property type="molecule type" value="Genomic_DNA"/>
</dbReference>
<feature type="compositionally biased region" description="Polar residues" evidence="1">
    <location>
        <begin position="7"/>
        <end position="19"/>
    </location>
</feature>
<dbReference type="PANTHER" id="PTHR41752">
    <property type="entry name" value="PROFILIN"/>
    <property type="match status" value="1"/>
</dbReference>
<accession>A0AAW1RG92</accession>
<evidence type="ECO:0000313" key="3">
    <source>
        <dbReference type="Proteomes" id="UP001445335"/>
    </source>
</evidence>
<dbReference type="SUPFAM" id="SSF55770">
    <property type="entry name" value="Profilin (actin-binding protein)"/>
    <property type="match status" value="1"/>
</dbReference>
<proteinExistence type="predicted"/>
<organism evidence="2 3">
    <name type="scientific">Elliptochloris bilobata</name>
    <dbReference type="NCBI Taxonomy" id="381761"/>
    <lineage>
        <taxon>Eukaryota</taxon>
        <taxon>Viridiplantae</taxon>
        <taxon>Chlorophyta</taxon>
        <taxon>core chlorophytes</taxon>
        <taxon>Trebouxiophyceae</taxon>
        <taxon>Trebouxiophyceae incertae sedis</taxon>
        <taxon>Elliptochloris clade</taxon>
        <taxon>Elliptochloris</taxon>
    </lineage>
</organism>
<name>A0AAW1RG92_9CHLO</name>
<gene>
    <name evidence="2" type="ORF">WJX81_005739</name>
</gene>
<keyword evidence="3" id="KW-1185">Reference proteome</keyword>
<reference evidence="2 3" key="1">
    <citation type="journal article" date="2024" name="Nat. Commun.">
        <title>Phylogenomics reveals the evolutionary origins of lichenization in chlorophyte algae.</title>
        <authorList>
            <person name="Puginier C."/>
            <person name="Libourel C."/>
            <person name="Otte J."/>
            <person name="Skaloud P."/>
            <person name="Haon M."/>
            <person name="Grisel S."/>
            <person name="Petersen M."/>
            <person name="Berrin J.G."/>
            <person name="Delaux P.M."/>
            <person name="Dal Grande F."/>
            <person name="Keller J."/>
        </authorList>
    </citation>
    <scope>NUCLEOTIDE SEQUENCE [LARGE SCALE GENOMIC DNA]</scope>
    <source>
        <strain evidence="2 3">SAG 245.80</strain>
    </source>
</reference>
<feature type="region of interest" description="Disordered" evidence="1">
    <location>
        <begin position="1"/>
        <end position="20"/>
    </location>
</feature>
<evidence type="ECO:0008006" key="4">
    <source>
        <dbReference type="Google" id="ProtNLM"/>
    </source>
</evidence>
<evidence type="ECO:0000313" key="2">
    <source>
        <dbReference type="EMBL" id="KAK9832634.1"/>
    </source>
</evidence>
<dbReference type="InterPro" id="IPR036140">
    <property type="entry name" value="PFN_sf"/>
</dbReference>
<evidence type="ECO:0000256" key="1">
    <source>
        <dbReference type="SAM" id="MobiDB-lite"/>
    </source>
</evidence>
<comment type="caution">
    <text evidence="2">The sequence shown here is derived from an EMBL/GenBank/DDBJ whole genome shotgun (WGS) entry which is preliminary data.</text>
</comment>